<keyword evidence="1" id="KW-0812">Transmembrane</keyword>
<dbReference type="InterPro" id="IPR043130">
    <property type="entry name" value="CDP-OH_PTrfase_TM_dom"/>
</dbReference>
<feature type="transmembrane region" description="Helical" evidence="1">
    <location>
        <begin position="112"/>
        <end position="137"/>
    </location>
</feature>
<dbReference type="Pfam" id="PF01066">
    <property type="entry name" value="CDP-OH_P_transf"/>
    <property type="match status" value="1"/>
</dbReference>
<feature type="transmembrane region" description="Helical" evidence="1">
    <location>
        <begin position="58"/>
        <end position="91"/>
    </location>
</feature>
<proteinExistence type="predicted"/>
<dbReference type="InterPro" id="IPR000462">
    <property type="entry name" value="CDP-OH_P_trans"/>
</dbReference>
<evidence type="ECO:0000313" key="2">
    <source>
        <dbReference type="EMBL" id="TSB48381.1"/>
    </source>
</evidence>
<organism evidence="2 3">
    <name type="scientific">Alkalicoccobacillus porphyridii</name>
    <dbReference type="NCBI Taxonomy" id="2597270"/>
    <lineage>
        <taxon>Bacteria</taxon>
        <taxon>Bacillati</taxon>
        <taxon>Bacillota</taxon>
        <taxon>Bacilli</taxon>
        <taxon>Bacillales</taxon>
        <taxon>Bacillaceae</taxon>
        <taxon>Alkalicoccobacillus</taxon>
    </lineage>
</organism>
<accession>A0A554A3W1</accession>
<protein>
    <submittedName>
        <fullName evidence="2">CDP-alcohol phosphatidyltransferase family protein</fullName>
    </submittedName>
</protein>
<dbReference type="EMBL" id="VLXZ01000001">
    <property type="protein sequence ID" value="TSB48381.1"/>
    <property type="molecule type" value="Genomic_DNA"/>
</dbReference>
<name>A0A554A3W1_9BACI</name>
<dbReference type="GO" id="GO:0016020">
    <property type="term" value="C:membrane"/>
    <property type="evidence" value="ECO:0007669"/>
    <property type="project" value="InterPro"/>
</dbReference>
<dbReference type="GO" id="GO:0008654">
    <property type="term" value="P:phospholipid biosynthetic process"/>
    <property type="evidence" value="ECO:0007669"/>
    <property type="project" value="InterPro"/>
</dbReference>
<keyword evidence="2" id="KW-0808">Transferase</keyword>
<feature type="transmembrane region" description="Helical" evidence="1">
    <location>
        <begin position="226"/>
        <end position="245"/>
    </location>
</feature>
<comment type="caution">
    <text evidence="2">The sequence shown here is derived from an EMBL/GenBank/DDBJ whole genome shotgun (WGS) entry which is preliminary data.</text>
</comment>
<gene>
    <name evidence="2" type="ORF">FN960_02165</name>
</gene>
<dbReference type="Gene3D" id="1.20.120.1760">
    <property type="match status" value="1"/>
</dbReference>
<reference evidence="2 3" key="1">
    <citation type="submission" date="2019-07" db="EMBL/GenBank/DDBJ databases">
        <authorList>
            <person name="Park Y.J."/>
            <person name="Jeong S.E."/>
            <person name="Jung H.S."/>
        </authorList>
    </citation>
    <scope>NUCLEOTIDE SEQUENCE [LARGE SCALE GENOMIC DNA]</scope>
    <source>
        <strain evidence="3">P16(2019)</strain>
    </source>
</reference>
<dbReference type="AlphaFoldDB" id="A0A554A3W1"/>
<dbReference type="RefSeq" id="WP_143846726.1">
    <property type="nucleotide sequence ID" value="NZ_VLXZ01000001.1"/>
</dbReference>
<dbReference type="GO" id="GO:0016780">
    <property type="term" value="F:phosphotransferase activity, for other substituted phosphate groups"/>
    <property type="evidence" value="ECO:0007669"/>
    <property type="project" value="InterPro"/>
</dbReference>
<dbReference type="OrthoDB" id="269185at2"/>
<feature type="transmembrane region" description="Helical" evidence="1">
    <location>
        <begin position="143"/>
        <end position="169"/>
    </location>
</feature>
<keyword evidence="1" id="KW-0472">Membrane</keyword>
<keyword evidence="3" id="KW-1185">Reference proteome</keyword>
<evidence type="ECO:0000256" key="1">
    <source>
        <dbReference type="SAM" id="Phobius"/>
    </source>
</evidence>
<keyword evidence="1" id="KW-1133">Transmembrane helix</keyword>
<evidence type="ECO:0000313" key="3">
    <source>
        <dbReference type="Proteomes" id="UP000318521"/>
    </source>
</evidence>
<feature type="transmembrane region" description="Helical" evidence="1">
    <location>
        <begin position="190"/>
        <end position="214"/>
    </location>
</feature>
<sequence length="251" mass="29020">MASEKLSTFFFDSKQIIELRRKVQPYSAKEDLWSWYVLRRMSIYFTLLFNKMNFTPNMVSWLSLFFVLLSGLLVMFATPLGFLFAFISYNIGYLFDCVDGELARLTKRTSKLGFFIDMLIRAATLPVFLSFVVTFLLMTDALVLSNLAIIILYLVMVSVIMSLLLPLSFDLTHQQANEQQDPVQKIRNKSIVYEFAGFILGLPGFFLTLVILTLLELLITIEITPFYLLLFVFILVLKVILRFIVTVKTFK</sequence>
<dbReference type="Proteomes" id="UP000318521">
    <property type="component" value="Unassembled WGS sequence"/>
</dbReference>